<protein>
    <recommendedName>
        <fullName evidence="3">Comf operon protein A, DNA transporter ATPase</fullName>
    </recommendedName>
</protein>
<keyword evidence="2" id="KW-1185">Reference proteome</keyword>
<dbReference type="STRING" id="1121291.SAMN02745134_03642"/>
<dbReference type="EMBL" id="FWXH01000029">
    <property type="protein sequence ID" value="SMC28742.1"/>
    <property type="molecule type" value="Genomic_DNA"/>
</dbReference>
<organism evidence="1 2">
    <name type="scientific">Clostridium acidisoli DSM 12555</name>
    <dbReference type="NCBI Taxonomy" id="1121291"/>
    <lineage>
        <taxon>Bacteria</taxon>
        <taxon>Bacillati</taxon>
        <taxon>Bacillota</taxon>
        <taxon>Clostridia</taxon>
        <taxon>Eubacteriales</taxon>
        <taxon>Clostridiaceae</taxon>
        <taxon>Clostridium</taxon>
    </lineage>
</organism>
<dbReference type="OrthoDB" id="1933944at2"/>
<evidence type="ECO:0008006" key="3">
    <source>
        <dbReference type="Google" id="ProtNLM"/>
    </source>
</evidence>
<sequence length="341" mass="40315">MIINNLKEVTIEVRKISNKILNWGGNRESFLNITSPPYNTSLIFIEILMMFIDEGKDILYITGEQEKDIEIIDYLRKYTKIRNYTYIRSSTTISNSRLNFCTYNKAVTIPKRYDLVIYDDIRSYPNYSKYEILDIVNKCCDEKGKIIAYSIESIFNNAEEIILPMRNNKMPITEPRVITTRIDINKDVPFVIYEYIKWSISIGKRVIIAVPDDTKVFNVISYIYKYFKDITRNIFYYSKNEKNVKVIREFHKYKDGIMITNNIDDICCDEYKTNILVFFADDKQYNYKNLVYFSGRTGKGDIVNRGEVIYLVKEENNEIEKAKGITRTFNKMAWEKGFLSL</sequence>
<evidence type="ECO:0000313" key="1">
    <source>
        <dbReference type="EMBL" id="SMC28742.1"/>
    </source>
</evidence>
<accession>A0A1W1XXW6</accession>
<dbReference type="Proteomes" id="UP000192468">
    <property type="component" value="Unassembled WGS sequence"/>
</dbReference>
<proteinExistence type="predicted"/>
<evidence type="ECO:0000313" key="2">
    <source>
        <dbReference type="Proteomes" id="UP000192468"/>
    </source>
</evidence>
<reference evidence="1 2" key="1">
    <citation type="submission" date="2017-04" db="EMBL/GenBank/DDBJ databases">
        <authorList>
            <person name="Afonso C.L."/>
            <person name="Miller P.J."/>
            <person name="Scott M.A."/>
            <person name="Spackman E."/>
            <person name="Goraichik I."/>
            <person name="Dimitrov K.M."/>
            <person name="Suarez D.L."/>
            <person name="Swayne D.E."/>
        </authorList>
    </citation>
    <scope>NUCLEOTIDE SEQUENCE [LARGE SCALE GENOMIC DNA]</scope>
    <source>
        <strain evidence="1 2">DSM 12555</strain>
    </source>
</reference>
<name>A0A1W1XXW6_9CLOT</name>
<dbReference type="AlphaFoldDB" id="A0A1W1XXW6"/>
<dbReference type="RefSeq" id="WP_084117632.1">
    <property type="nucleotide sequence ID" value="NZ_FWXH01000029.1"/>
</dbReference>
<gene>
    <name evidence="1" type="ORF">SAMN02745134_03642</name>
</gene>